<dbReference type="InterPro" id="IPR044651">
    <property type="entry name" value="OTSB-like"/>
</dbReference>
<dbReference type="EMBL" id="CP014945">
    <property type="protein sequence ID" value="AMT97276.1"/>
    <property type="molecule type" value="Genomic_DNA"/>
</dbReference>
<dbReference type="InterPro" id="IPR003337">
    <property type="entry name" value="Trehalose_PPase"/>
</dbReference>
<comment type="pathway">
    <text evidence="1 4">Glycan biosynthesis; trehalose biosynthesis.</text>
</comment>
<keyword evidence="6" id="KW-1185">Reference proteome</keyword>
<keyword evidence="3 4" id="KW-0378">Hydrolase</keyword>
<dbReference type="InterPro" id="IPR036412">
    <property type="entry name" value="HAD-like_sf"/>
</dbReference>
<evidence type="ECO:0000256" key="2">
    <source>
        <dbReference type="ARBA" id="ARBA00008770"/>
    </source>
</evidence>
<dbReference type="PANTHER" id="PTHR43768:SF3">
    <property type="entry name" value="TREHALOSE 6-PHOSPHATE PHOSPHATASE"/>
    <property type="match status" value="1"/>
</dbReference>
<dbReference type="NCBIfam" id="TIGR00685">
    <property type="entry name" value="T6PP"/>
    <property type="match status" value="1"/>
</dbReference>
<dbReference type="SUPFAM" id="SSF56784">
    <property type="entry name" value="HAD-like"/>
    <property type="match status" value="1"/>
</dbReference>
<evidence type="ECO:0000313" key="6">
    <source>
        <dbReference type="Proteomes" id="UP000076104"/>
    </source>
</evidence>
<sequence>MSPIYIQPNNFVDYLSNQQSYYLFLDIDGTLADFTLDPKDSVIPRTTLTILQKIQDYGVKIAIVTGRSLAEARQMLSPINLPIAATHGLEIALDGAENSNDTCTLHVDSAALTAIRQSIIESCMSYSGFAIETKPYSVALHYRQNPALADVACTIMSETIKHSAKWTLKHGKYVCEAVPKGVNKGTAILTLLKEVRASDNICPIFIGDDITDEAGFMAIQSQNNALKKPQQSARGMGIKVGHEPSCAHYYVNNIDEVTVLLQSFLRFFQQQNISDFESIDTDCLLPKDVMRHSI</sequence>
<evidence type="ECO:0000256" key="4">
    <source>
        <dbReference type="RuleBase" id="RU361117"/>
    </source>
</evidence>
<comment type="catalytic activity">
    <reaction evidence="4">
        <text>alpha,alpha-trehalose 6-phosphate + H2O = alpha,alpha-trehalose + phosphate</text>
        <dbReference type="Rhea" id="RHEA:23420"/>
        <dbReference type="ChEBI" id="CHEBI:15377"/>
        <dbReference type="ChEBI" id="CHEBI:16551"/>
        <dbReference type="ChEBI" id="CHEBI:43474"/>
        <dbReference type="ChEBI" id="CHEBI:58429"/>
        <dbReference type="EC" id="3.1.3.12"/>
    </reaction>
</comment>
<dbReference type="PANTHER" id="PTHR43768">
    <property type="entry name" value="TREHALOSE 6-PHOSPHATE PHOSPHATASE"/>
    <property type="match status" value="1"/>
</dbReference>
<proteinExistence type="inferred from homology"/>
<dbReference type="Gene3D" id="3.30.70.1020">
    <property type="entry name" value="Trehalose-6-phosphate phosphatase related protein, domain 2"/>
    <property type="match status" value="1"/>
</dbReference>
<keyword evidence="4" id="KW-0460">Magnesium</keyword>
<keyword evidence="4" id="KW-0479">Metal-binding</keyword>
<dbReference type="InterPro" id="IPR006379">
    <property type="entry name" value="HAD-SF_hydro_IIB"/>
</dbReference>
<comment type="similarity">
    <text evidence="2 4">Belongs to the trehalose phosphatase family.</text>
</comment>
<dbReference type="GeneID" id="33060201"/>
<reference evidence="5 6" key="1">
    <citation type="submission" date="2016-03" db="EMBL/GenBank/DDBJ databases">
        <title>Genome sequencing of Psychrobacter alimentarius PAMC 27889.</title>
        <authorList>
            <person name="Lee J."/>
            <person name="Kim O.-S."/>
        </authorList>
    </citation>
    <scope>NUCLEOTIDE SEQUENCE [LARGE SCALE GENOMIC DNA]</scope>
    <source>
        <strain evidence="5 6">PAMC 27889</strain>
    </source>
</reference>
<protein>
    <recommendedName>
        <fullName evidence="4">Trehalose 6-phosphate phosphatase</fullName>
        <ecNumber evidence="4">3.1.3.12</ecNumber>
    </recommendedName>
</protein>
<accession>A0ABN4N458</accession>
<evidence type="ECO:0000256" key="3">
    <source>
        <dbReference type="ARBA" id="ARBA00022801"/>
    </source>
</evidence>
<organism evidence="5 6">
    <name type="scientific">Psychrobacter alimentarius</name>
    <dbReference type="NCBI Taxonomy" id="261164"/>
    <lineage>
        <taxon>Bacteria</taxon>
        <taxon>Pseudomonadati</taxon>
        <taxon>Pseudomonadota</taxon>
        <taxon>Gammaproteobacteria</taxon>
        <taxon>Moraxellales</taxon>
        <taxon>Moraxellaceae</taxon>
        <taxon>Psychrobacter</taxon>
    </lineage>
</organism>
<dbReference type="InterPro" id="IPR023214">
    <property type="entry name" value="HAD_sf"/>
</dbReference>
<comment type="function">
    <text evidence="4">Removes the phosphate from trehalose 6-phosphate to produce free trehalose.</text>
</comment>
<dbReference type="RefSeq" id="WP_228139843.1">
    <property type="nucleotide sequence ID" value="NZ_CP014945.1"/>
</dbReference>
<dbReference type="Pfam" id="PF02358">
    <property type="entry name" value="Trehalose_PPase"/>
    <property type="match status" value="1"/>
</dbReference>
<name>A0ABN4N458_9GAMM</name>
<dbReference type="Gene3D" id="3.40.50.1000">
    <property type="entry name" value="HAD superfamily/HAD-like"/>
    <property type="match status" value="1"/>
</dbReference>
<evidence type="ECO:0000313" key="5">
    <source>
        <dbReference type="EMBL" id="AMT97276.1"/>
    </source>
</evidence>
<dbReference type="EC" id="3.1.3.12" evidence="4"/>
<comment type="cofactor">
    <cofactor evidence="4">
        <name>Mg(2+)</name>
        <dbReference type="ChEBI" id="CHEBI:18420"/>
    </cofactor>
</comment>
<dbReference type="NCBIfam" id="TIGR01484">
    <property type="entry name" value="HAD-SF-IIB"/>
    <property type="match status" value="1"/>
</dbReference>
<dbReference type="Proteomes" id="UP000076104">
    <property type="component" value="Chromosome"/>
</dbReference>
<gene>
    <name evidence="5" type="ORF">A3K91_1677</name>
</gene>
<evidence type="ECO:0000256" key="1">
    <source>
        <dbReference type="ARBA" id="ARBA00005199"/>
    </source>
</evidence>